<protein>
    <submittedName>
        <fullName evidence="2">Uncharacterized protein</fullName>
    </submittedName>
</protein>
<proteinExistence type="predicted"/>
<organism evidence="2 3">
    <name type="scientific">Crucibulum laeve</name>
    <dbReference type="NCBI Taxonomy" id="68775"/>
    <lineage>
        <taxon>Eukaryota</taxon>
        <taxon>Fungi</taxon>
        <taxon>Dikarya</taxon>
        <taxon>Basidiomycota</taxon>
        <taxon>Agaricomycotina</taxon>
        <taxon>Agaricomycetes</taxon>
        <taxon>Agaricomycetidae</taxon>
        <taxon>Agaricales</taxon>
        <taxon>Agaricineae</taxon>
        <taxon>Nidulariaceae</taxon>
        <taxon>Crucibulum</taxon>
    </lineage>
</organism>
<evidence type="ECO:0000313" key="2">
    <source>
        <dbReference type="EMBL" id="TFK31008.1"/>
    </source>
</evidence>
<feature type="non-terminal residue" evidence="2">
    <location>
        <position position="1"/>
    </location>
</feature>
<dbReference type="InterPro" id="IPR036396">
    <property type="entry name" value="Cyt_P450_sf"/>
</dbReference>
<evidence type="ECO:0000256" key="1">
    <source>
        <dbReference type="SAM" id="SignalP"/>
    </source>
</evidence>
<keyword evidence="1" id="KW-0732">Signal</keyword>
<accession>A0A5C3LDX6</accession>
<gene>
    <name evidence="2" type="ORF">BDQ12DRAFT_619747</name>
</gene>
<dbReference type="GO" id="GO:0020037">
    <property type="term" value="F:heme binding"/>
    <property type="evidence" value="ECO:0007669"/>
    <property type="project" value="InterPro"/>
</dbReference>
<reference evidence="2 3" key="1">
    <citation type="journal article" date="2019" name="Nat. Ecol. Evol.">
        <title>Megaphylogeny resolves global patterns of mushroom evolution.</title>
        <authorList>
            <person name="Varga T."/>
            <person name="Krizsan K."/>
            <person name="Foldi C."/>
            <person name="Dima B."/>
            <person name="Sanchez-Garcia M."/>
            <person name="Sanchez-Ramirez S."/>
            <person name="Szollosi G.J."/>
            <person name="Szarkandi J.G."/>
            <person name="Papp V."/>
            <person name="Albert L."/>
            <person name="Andreopoulos W."/>
            <person name="Angelini C."/>
            <person name="Antonin V."/>
            <person name="Barry K.W."/>
            <person name="Bougher N.L."/>
            <person name="Buchanan P."/>
            <person name="Buyck B."/>
            <person name="Bense V."/>
            <person name="Catcheside P."/>
            <person name="Chovatia M."/>
            <person name="Cooper J."/>
            <person name="Damon W."/>
            <person name="Desjardin D."/>
            <person name="Finy P."/>
            <person name="Geml J."/>
            <person name="Haridas S."/>
            <person name="Hughes K."/>
            <person name="Justo A."/>
            <person name="Karasinski D."/>
            <person name="Kautmanova I."/>
            <person name="Kiss B."/>
            <person name="Kocsube S."/>
            <person name="Kotiranta H."/>
            <person name="LaButti K.M."/>
            <person name="Lechner B.E."/>
            <person name="Liimatainen K."/>
            <person name="Lipzen A."/>
            <person name="Lukacs Z."/>
            <person name="Mihaltcheva S."/>
            <person name="Morgado L.N."/>
            <person name="Niskanen T."/>
            <person name="Noordeloos M.E."/>
            <person name="Ohm R.A."/>
            <person name="Ortiz-Santana B."/>
            <person name="Ovrebo C."/>
            <person name="Racz N."/>
            <person name="Riley R."/>
            <person name="Savchenko A."/>
            <person name="Shiryaev A."/>
            <person name="Soop K."/>
            <person name="Spirin V."/>
            <person name="Szebenyi C."/>
            <person name="Tomsovsky M."/>
            <person name="Tulloss R.E."/>
            <person name="Uehling J."/>
            <person name="Grigoriev I.V."/>
            <person name="Vagvolgyi C."/>
            <person name="Papp T."/>
            <person name="Martin F.M."/>
            <person name="Miettinen O."/>
            <person name="Hibbett D.S."/>
            <person name="Nagy L.G."/>
        </authorList>
    </citation>
    <scope>NUCLEOTIDE SEQUENCE [LARGE SCALE GENOMIC DNA]</scope>
    <source>
        <strain evidence="2 3">CBS 166.37</strain>
    </source>
</reference>
<dbReference type="OrthoDB" id="2789670at2759"/>
<keyword evidence="3" id="KW-1185">Reference proteome</keyword>
<name>A0A5C3LDX6_9AGAR</name>
<evidence type="ECO:0000313" key="3">
    <source>
        <dbReference type="Proteomes" id="UP000308652"/>
    </source>
</evidence>
<dbReference type="Gene3D" id="1.10.630.10">
    <property type="entry name" value="Cytochrome P450"/>
    <property type="match status" value="1"/>
</dbReference>
<feature type="signal peptide" evidence="1">
    <location>
        <begin position="1"/>
        <end position="25"/>
    </location>
</feature>
<feature type="chain" id="PRO_5022813044" evidence="1">
    <location>
        <begin position="26"/>
        <end position="72"/>
    </location>
</feature>
<dbReference type="GO" id="GO:0004497">
    <property type="term" value="F:monooxygenase activity"/>
    <property type="evidence" value="ECO:0007669"/>
    <property type="project" value="InterPro"/>
</dbReference>
<dbReference type="EMBL" id="ML214053">
    <property type="protein sequence ID" value="TFK31008.1"/>
    <property type="molecule type" value="Genomic_DNA"/>
</dbReference>
<dbReference type="GO" id="GO:0016705">
    <property type="term" value="F:oxidoreductase activity, acting on paired donors, with incorporation or reduction of molecular oxygen"/>
    <property type="evidence" value="ECO:0007669"/>
    <property type="project" value="InterPro"/>
</dbReference>
<sequence length="72" mass="7677">GTHIGLSVLWLAAASILYPFDITKAEDENGNLIKPPVDYGSGTVLHPSPFTCNISPRSKEAESLICAAVDYT</sequence>
<dbReference type="Proteomes" id="UP000308652">
    <property type="component" value="Unassembled WGS sequence"/>
</dbReference>
<dbReference type="GO" id="GO:0005506">
    <property type="term" value="F:iron ion binding"/>
    <property type="evidence" value="ECO:0007669"/>
    <property type="project" value="InterPro"/>
</dbReference>
<dbReference type="STRING" id="68775.A0A5C3LDX6"/>
<dbReference type="AlphaFoldDB" id="A0A5C3LDX6"/>